<comment type="subcellular location">
    <subcellularLocation>
        <location evidence="1 5">Bacterial flagellum basal body</location>
    </subcellularLocation>
</comment>
<dbReference type="HAMAP" id="MF_00724">
    <property type="entry name" value="FliE"/>
    <property type="match status" value="1"/>
</dbReference>
<keyword evidence="6" id="KW-0969">Cilium</keyword>
<name>A0ABU1VU37_9GAMM</name>
<gene>
    <name evidence="5" type="primary">fliE</name>
    <name evidence="6" type="ORF">J2W69_000146</name>
</gene>
<evidence type="ECO:0000256" key="4">
    <source>
        <dbReference type="ARBA" id="ARBA00023143"/>
    </source>
</evidence>
<keyword evidence="4 5" id="KW-0975">Bacterial flagellum</keyword>
<keyword evidence="7" id="KW-1185">Reference proteome</keyword>
<protein>
    <recommendedName>
        <fullName evidence="3 5">Flagellar hook-basal body complex protein FliE</fullName>
    </recommendedName>
</protein>
<dbReference type="EMBL" id="JAVDWR010000001">
    <property type="protein sequence ID" value="MDR7119231.1"/>
    <property type="molecule type" value="Genomic_DNA"/>
</dbReference>
<dbReference type="PANTHER" id="PTHR34653:SF1">
    <property type="entry name" value="FLAGELLAR HOOK-BASAL BODY COMPLEX PROTEIN FLIE"/>
    <property type="match status" value="1"/>
</dbReference>
<evidence type="ECO:0000313" key="7">
    <source>
        <dbReference type="Proteomes" id="UP001257909"/>
    </source>
</evidence>
<comment type="caution">
    <text evidence="6">The sequence shown here is derived from an EMBL/GenBank/DDBJ whole genome shotgun (WGS) entry which is preliminary data.</text>
</comment>
<keyword evidence="6" id="KW-0966">Cell projection</keyword>
<evidence type="ECO:0000256" key="1">
    <source>
        <dbReference type="ARBA" id="ARBA00004117"/>
    </source>
</evidence>
<dbReference type="PRINTS" id="PR01006">
    <property type="entry name" value="FLGHOOKFLIE"/>
</dbReference>
<dbReference type="RefSeq" id="WP_310273587.1">
    <property type="nucleotide sequence ID" value="NZ_JAVDWR010000001.1"/>
</dbReference>
<accession>A0ABU1VU37</accession>
<dbReference type="Proteomes" id="UP001257909">
    <property type="component" value="Unassembled WGS sequence"/>
</dbReference>
<organism evidence="6 7">
    <name type="scientific">Rheinheimera soli</name>
    <dbReference type="NCBI Taxonomy" id="443616"/>
    <lineage>
        <taxon>Bacteria</taxon>
        <taxon>Pseudomonadati</taxon>
        <taxon>Pseudomonadota</taxon>
        <taxon>Gammaproteobacteria</taxon>
        <taxon>Chromatiales</taxon>
        <taxon>Chromatiaceae</taxon>
        <taxon>Rheinheimera</taxon>
    </lineage>
</organism>
<comment type="similarity">
    <text evidence="2 5">Belongs to the FliE family.</text>
</comment>
<evidence type="ECO:0000256" key="3">
    <source>
        <dbReference type="ARBA" id="ARBA00018024"/>
    </source>
</evidence>
<evidence type="ECO:0000256" key="2">
    <source>
        <dbReference type="ARBA" id="ARBA00009272"/>
    </source>
</evidence>
<dbReference type="Pfam" id="PF02049">
    <property type="entry name" value="FliE"/>
    <property type="match status" value="1"/>
</dbReference>
<dbReference type="InterPro" id="IPR001624">
    <property type="entry name" value="FliE"/>
</dbReference>
<sequence>MNIQGQGHSLYQELQSLASQARSVSSEMAIPAIPEQNNSQSDFSAMLKGALDKVNGLQTQSRELSGAVEMGDPKVSLAQAMIAGQKASLAFEATVQVRTKLVEAYKEIMSMPV</sequence>
<dbReference type="NCBIfam" id="TIGR00205">
    <property type="entry name" value="fliE"/>
    <property type="match status" value="1"/>
</dbReference>
<keyword evidence="6" id="KW-0282">Flagellum</keyword>
<proteinExistence type="inferred from homology"/>
<dbReference type="PANTHER" id="PTHR34653">
    <property type="match status" value="1"/>
</dbReference>
<evidence type="ECO:0000256" key="5">
    <source>
        <dbReference type="HAMAP-Rule" id="MF_00724"/>
    </source>
</evidence>
<evidence type="ECO:0000313" key="6">
    <source>
        <dbReference type="EMBL" id="MDR7119231.1"/>
    </source>
</evidence>
<reference evidence="6 7" key="1">
    <citation type="submission" date="2023-07" db="EMBL/GenBank/DDBJ databases">
        <title>Sorghum-associated microbial communities from plants grown in Nebraska, USA.</title>
        <authorList>
            <person name="Schachtman D."/>
        </authorList>
    </citation>
    <scope>NUCLEOTIDE SEQUENCE [LARGE SCALE GENOMIC DNA]</scope>
    <source>
        <strain evidence="6 7">4138</strain>
    </source>
</reference>